<dbReference type="AlphaFoldDB" id="A0A4Z2F254"/>
<proteinExistence type="predicted"/>
<protein>
    <submittedName>
        <fullName evidence="1">Uncharacterized protein</fullName>
    </submittedName>
</protein>
<reference evidence="1 2" key="1">
    <citation type="submission" date="2019-03" db="EMBL/GenBank/DDBJ databases">
        <title>First draft genome of Liparis tanakae, snailfish: a comprehensive survey of snailfish specific genes.</title>
        <authorList>
            <person name="Kim W."/>
            <person name="Song I."/>
            <person name="Jeong J.-H."/>
            <person name="Kim D."/>
            <person name="Kim S."/>
            <person name="Ryu S."/>
            <person name="Song J.Y."/>
            <person name="Lee S.K."/>
        </authorList>
    </citation>
    <scope>NUCLEOTIDE SEQUENCE [LARGE SCALE GENOMIC DNA]</scope>
    <source>
        <tissue evidence="1">Muscle</tissue>
    </source>
</reference>
<evidence type="ECO:0000313" key="2">
    <source>
        <dbReference type="Proteomes" id="UP000314294"/>
    </source>
</evidence>
<keyword evidence="2" id="KW-1185">Reference proteome</keyword>
<sequence length="118" mass="12506">MQRGTHHMFCMQKSSTLVPGVTLDLIENDASRPPPVRLPSASRPSPVRLSVLQEHFPPSGLLLLQSRLNAGAPGGGASLALRPTLSDISVGVSVSVRRAGDNDERSLGIWGSSDLGIW</sequence>
<gene>
    <name evidence="1" type="ORF">EYF80_054702</name>
</gene>
<evidence type="ECO:0000313" key="1">
    <source>
        <dbReference type="EMBL" id="TNN35128.1"/>
    </source>
</evidence>
<dbReference type="EMBL" id="SRLO01001825">
    <property type="protein sequence ID" value="TNN35128.1"/>
    <property type="molecule type" value="Genomic_DNA"/>
</dbReference>
<comment type="caution">
    <text evidence="1">The sequence shown here is derived from an EMBL/GenBank/DDBJ whole genome shotgun (WGS) entry which is preliminary data.</text>
</comment>
<accession>A0A4Z2F254</accession>
<name>A0A4Z2F254_9TELE</name>
<dbReference type="Proteomes" id="UP000314294">
    <property type="component" value="Unassembled WGS sequence"/>
</dbReference>
<organism evidence="1 2">
    <name type="scientific">Liparis tanakae</name>
    <name type="common">Tanaka's snailfish</name>
    <dbReference type="NCBI Taxonomy" id="230148"/>
    <lineage>
        <taxon>Eukaryota</taxon>
        <taxon>Metazoa</taxon>
        <taxon>Chordata</taxon>
        <taxon>Craniata</taxon>
        <taxon>Vertebrata</taxon>
        <taxon>Euteleostomi</taxon>
        <taxon>Actinopterygii</taxon>
        <taxon>Neopterygii</taxon>
        <taxon>Teleostei</taxon>
        <taxon>Neoteleostei</taxon>
        <taxon>Acanthomorphata</taxon>
        <taxon>Eupercaria</taxon>
        <taxon>Perciformes</taxon>
        <taxon>Cottioidei</taxon>
        <taxon>Cottales</taxon>
        <taxon>Liparidae</taxon>
        <taxon>Liparis</taxon>
    </lineage>
</organism>